<dbReference type="PROSITE" id="PS00584">
    <property type="entry name" value="PFKB_KINASES_2"/>
    <property type="match status" value="1"/>
</dbReference>
<dbReference type="PANTHER" id="PTHR10584:SF166">
    <property type="entry name" value="RIBOKINASE"/>
    <property type="match status" value="1"/>
</dbReference>
<dbReference type="EC" id="2.7.1.15" evidence="2 12"/>
<evidence type="ECO:0000256" key="10">
    <source>
        <dbReference type="ARBA" id="ARBA00022958"/>
    </source>
</evidence>
<comment type="catalytic activity">
    <reaction evidence="12">
        <text>D-ribose + ATP = D-ribose 5-phosphate + ADP + H(+)</text>
        <dbReference type="Rhea" id="RHEA:13697"/>
        <dbReference type="ChEBI" id="CHEBI:15378"/>
        <dbReference type="ChEBI" id="CHEBI:30616"/>
        <dbReference type="ChEBI" id="CHEBI:47013"/>
        <dbReference type="ChEBI" id="CHEBI:78346"/>
        <dbReference type="ChEBI" id="CHEBI:456216"/>
        <dbReference type="EC" id="2.7.1.15"/>
    </reaction>
</comment>
<evidence type="ECO:0000256" key="3">
    <source>
        <dbReference type="ARBA" id="ARBA00016943"/>
    </source>
</evidence>
<keyword evidence="4 12" id="KW-0808">Transferase</keyword>
<dbReference type="AlphaFoldDB" id="A0A4R1KYN4"/>
<keyword evidence="7 12" id="KW-0418">Kinase</keyword>
<comment type="pathway">
    <text evidence="12">Carbohydrate metabolism; D-ribose degradation; D-ribose 5-phosphate from beta-D-ribopyranose: step 2/2.</text>
</comment>
<keyword evidence="10 12" id="KW-0630">Potassium</keyword>
<dbReference type="GO" id="GO:0019303">
    <property type="term" value="P:D-ribose catabolic process"/>
    <property type="evidence" value="ECO:0007669"/>
    <property type="project" value="UniProtKB-UniRule"/>
</dbReference>
<feature type="domain" description="Carbohydrate kinase PfkB" evidence="13">
    <location>
        <begin position="2"/>
        <end position="295"/>
    </location>
</feature>
<feature type="binding site" evidence="12">
    <location>
        <position position="248"/>
    </location>
    <ligand>
        <name>K(+)</name>
        <dbReference type="ChEBI" id="CHEBI:29103"/>
    </ligand>
</feature>
<dbReference type="SUPFAM" id="SSF53613">
    <property type="entry name" value="Ribokinase-like"/>
    <property type="match status" value="1"/>
</dbReference>
<dbReference type="InterPro" id="IPR002139">
    <property type="entry name" value="Ribo/fructo_kinase"/>
</dbReference>
<dbReference type="GO" id="GO:0046872">
    <property type="term" value="F:metal ion binding"/>
    <property type="evidence" value="ECO:0007669"/>
    <property type="project" value="UniProtKB-KW"/>
</dbReference>
<feature type="binding site" evidence="12">
    <location>
        <position position="250"/>
    </location>
    <ligand>
        <name>K(+)</name>
        <dbReference type="ChEBI" id="CHEBI:29103"/>
    </ligand>
</feature>
<dbReference type="GO" id="GO:0005737">
    <property type="term" value="C:cytoplasm"/>
    <property type="evidence" value="ECO:0007669"/>
    <property type="project" value="UniProtKB-SubCell"/>
</dbReference>
<dbReference type="OrthoDB" id="9775849at2"/>
<evidence type="ECO:0000256" key="8">
    <source>
        <dbReference type="ARBA" id="ARBA00022840"/>
    </source>
</evidence>
<comment type="activity regulation">
    <text evidence="12">Activated by a monovalent cation that binds near, but not in, the active site. The most likely occupant of the site in vivo is potassium. Ion binding induces a conformational change that may alter substrate affinity.</text>
</comment>
<feature type="binding site" evidence="12">
    <location>
        <position position="287"/>
    </location>
    <ligand>
        <name>K(+)</name>
        <dbReference type="ChEBI" id="CHEBI:29103"/>
    </ligand>
</feature>
<feature type="binding site" evidence="12">
    <location>
        <position position="284"/>
    </location>
    <ligand>
        <name>K(+)</name>
        <dbReference type="ChEBI" id="CHEBI:29103"/>
    </ligand>
</feature>
<comment type="similarity">
    <text evidence="12">Belongs to the carbohydrate kinase PfkB family. Ribokinase subfamily.</text>
</comment>
<dbReference type="EMBL" id="SMGK01000008">
    <property type="protein sequence ID" value="TCK69690.1"/>
    <property type="molecule type" value="Genomic_DNA"/>
</dbReference>
<evidence type="ECO:0000313" key="15">
    <source>
        <dbReference type="Proteomes" id="UP000295210"/>
    </source>
</evidence>
<evidence type="ECO:0000256" key="6">
    <source>
        <dbReference type="ARBA" id="ARBA00022741"/>
    </source>
</evidence>
<keyword evidence="8 12" id="KW-0067">ATP-binding</keyword>
<reference evidence="14 15" key="1">
    <citation type="submission" date="2019-03" db="EMBL/GenBank/DDBJ databases">
        <title>Genomic Encyclopedia of Type Strains, Phase IV (KMG-IV): sequencing the most valuable type-strain genomes for metagenomic binning, comparative biology and taxonomic classification.</title>
        <authorList>
            <person name="Goeker M."/>
        </authorList>
    </citation>
    <scope>NUCLEOTIDE SEQUENCE [LARGE SCALE GENOMIC DNA]</scope>
    <source>
        <strain evidence="14 15">DSM 103428</strain>
    </source>
</reference>
<feature type="binding site" evidence="12">
    <location>
        <position position="292"/>
    </location>
    <ligand>
        <name>K(+)</name>
        <dbReference type="ChEBI" id="CHEBI:29103"/>
    </ligand>
</feature>
<sequence>MKPIVVVGSLNIDLVVTAERYPSPGETLIGNSFEIFHGGKGGNQAAAIGRLGHPVTMIGKIGTDPFSANLLAHLNDVGVDTAGISEIDGSCGVAVIHKIKSGENSIVVVPGANHELRPSDVESYQDVIAAAGMVLTQLETPLDTLEALCRITSAAKVPLMLDPAPAQSLTSSILDAADWVTPNEVEARHLTGIAIGDNFDEGIHLQVEALLEMGAKNVLLKLGERGALLATSSGILERIPSWRVNVADTTGAGDVFNGAFATELLHGRTALEAARFACTAAALSVTHPGTDSMPTRDEVHEFLRERSNE</sequence>
<dbReference type="PROSITE" id="PS00583">
    <property type="entry name" value="PFKB_KINASES_1"/>
    <property type="match status" value="1"/>
</dbReference>
<dbReference type="Proteomes" id="UP000295210">
    <property type="component" value="Unassembled WGS sequence"/>
</dbReference>
<comment type="subcellular location">
    <subcellularLocation>
        <location evidence="12">Cytoplasm</location>
    </subcellularLocation>
</comment>
<dbReference type="HAMAP" id="MF_01987">
    <property type="entry name" value="Ribokinase"/>
    <property type="match status" value="1"/>
</dbReference>
<dbReference type="UniPathway" id="UPA00916">
    <property type="reaction ID" value="UER00889"/>
</dbReference>
<keyword evidence="12" id="KW-0963">Cytoplasm</keyword>
<dbReference type="GO" id="GO:0005524">
    <property type="term" value="F:ATP binding"/>
    <property type="evidence" value="ECO:0007669"/>
    <property type="project" value="UniProtKB-UniRule"/>
</dbReference>
<dbReference type="RefSeq" id="WP_131999318.1">
    <property type="nucleotide sequence ID" value="NZ_SMGK01000008.1"/>
</dbReference>
<feature type="binding site" evidence="12">
    <location>
        <begin position="11"/>
        <end position="13"/>
    </location>
    <ligand>
        <name>substrate</name>
    </ligand>
</feature>
<feature type="binding site" evidence="12">
    <location>
        <position position="183"/>
    </location>
    <ligand>
        <name>ATP</name>
        <dbReference type="ChEBI" id="CHEBI:30616"/>
    </ligand>
</feature>
<keyword evidence="6 12" id="KW-0547">Nucleotide-binding</keyword>
<comment type="function">
    <text evidence="12">Catalyzes the phosphorylation of ribose at O-5 in a reaction requiring ATP and magnesium. The resulting D-ribose-5-phosphate can then be used either for sythesis of nucleotides, histidine, and tryptophan, or as a component of the pentose phosphate pathway.</text>
</comment>
<dbReference type="Pfam" id="PF00294">
    <property type="entry name" value="PfkB"/>
    <property type="match status" value="1"/>
</dbReference>
<evidence type="ECO:0000256" key="1">
    <source>
        <dbReference type="ARBA" id="ARBA00005380"/>
    </source>
</evidence>
<evidence type="ECO:0000256" key="5">
    <source>
        <dbReference type="ARBA" id="ARBA00022723"/>
    </source>
</evidence>
<evidence type="ECO:0000256" key="7">
    <source>
        <dbReference type="ARBA" id="ARBA00022777"/>
    </source>
</evidence>
<gene>
    <name evidence="12" type="primary">rbsK</name>
    <name evidence="14" type="ORF">C7378_3433</name>
</gene>
<keyword evidence="9 12" id="KW-0460">Magnesium</keyword>
<dbReference type="PRINTS" id="PR00990">
    <property type="entry name" value="RIBOKINASE"/>
</dbReference>
<dbReference type="InterPro" id="IPR011877">
    <property type="entry name" value="Ribokinase"/>
</dbReference>
<keyword evidence="15" id="KW-1185">Reference proteome</keyword>
<evidence type="ECO:0000313" key="14">
    <source>
        <dbReference type="EMBL" id="TCK69690.1"/>
    </source>
</evidence>
<evidence type="ECO:0000259" key="13">
    <source>
        <dbReference type="Pfam" id="PF00294"/>
    </source>
</evidence>
<proteinExistence type="inferred from homology"/>
<feature type="active site" description="Proton acceptor" evidence="12">
    <location>
        <position position="254"/>
    </location>
</feature>
<comment type="cofactor">
    <cofactor evidence="12">
        <name>Mg(2+)</name>
        <dbReference type="ChEBI" id="CHEBI:18420"/>
    </cofactor>
    <text evidence="12">Requires a divalent cation, most likely magnesium in vivo, as an electrophilic catalyst to aid phosphoryl group transfer. It is the chelate of the metal and the nucleotide that is the actual substrate.</text>
</comment>
<dbReference type="InterPro" id="IPR029056">
    <property type="entry name" value="Ribokinase-like"/>
</dbReference>
<dbReference type="PANTHER" id="PTHR10584">
    <property type="entry name" value="SUGAR KINASE"/>
    <property type="match status" value="1"/>
</dbReference>
<organism evidence="14 15">
    <name type="scientific">Acidipila rosea</name>
    <dbReference type="NCBI Taxonomy" id="768535"/>
    <lineage>
        <taxon>Bacteria</taxon>
        <taxon>Pseudomonadati</taxon>
        <taxon>Acidobacteriota</taxon>
        <taxon>Terriglobia</taxon>
        <taxon>Terriglobales</taxon>
        <taxon>Acidobacteriaceae</taxon>
        <taxon>Acidipila</taxon>
    </lineage>
</organism>
<evidence type="ECO:0000256" key="9">
    <source>
        <dbReference type="ARBA" id="ARBA00022842"/>
    </source>
</evidence>
<comment type="similarity">
    <text evidence="1">Belongs to the carbohydrate kinase pfkB family.</text>
</comment>
<feature type="binding site" evidence="12">
    <location>
        <position position="289"/>
    </location>
    <ligand>
        <name>K(+)</name>
        <dbReference type="ChEBI" id="CHEBI:29103"/>
    </ligand>
</feature>
<dbReference type="Gene3D" id="3.40.1190.20">
    <property type="match status" value="1"/>
</dbReference>
<dbReference type="CDD" id="cd01174">
    <property type="entry name" value="ribokinase"/>
    <property type="match status" value="1"/>
</dbReference>
<feature type="binding site" evidence="12">
    <location>
        <begin position="39"/>
        <end position="43"/>
    </location>
    <ligand>
        <name>substrate</name>
    </ligand>
</feature>
<dbReference type="InterPro" id="IPR011611">
    <property type="entry name" value="PfkB_dom"/>
</dbReference>
<keyword evidence="5 12" id="KW-0479">Metal-binding</keyword>
<dbReference type="InterPro" id="IPR002173">
    <property type="entry name" value="Carboh/pur_kinase_PfkB_CS"/>
</dbReference>
<name>A0A4R1KYN4_9BACT</name>
<comment type="subunit">
    <text evidence="12">Homodimer.</text>
</comment>
<evidence type="ECO:0000256" key="2">
    <source>
        <dbReference type="ARBA" id="ARBA00012035"/>
    </source>
</evidence>
<feature type="binding site" evidence="12">
    <location>
        <position position="254"/>
    </location>
    <ligand>
        <name>substrate</name>
    </ligand>
</feature>
<evidence type="ECO:0000256" key="4">
    <source>
        <dbReference type="ARBA" id="ARBA00022679"/>
    </source>
</evidence>
<evidence type="ECO:0000256" key="11">
    <source>
        <dbReference type="ARBA" id="ARBA00023277"/>
    </source>
</evidence>
<feature type="binding site" evidence="12">
    <location>
        <position position="139"/>
    </location>
    <ligand>
        <name>substrate</name>
    </ligand>
</feature>
<accession>A0A4R1KYN4</accession>
<dbReference type="GO" id="GO:0004747">
    <property type="term" value="F:ribokinase activity"/>
    <property type="evidence" value="ECO:0007669"/>
    <property type="project" value="UniProtKB-UniRule"/>
</dbReference>
<evidence type="ECO:0000256" key="12">
    <source>
        <dbReference type="HAMAP-Rule" id="MF_01987"/>
    </source>
</evidence>
<keyword evidence="11 12" id="KW-0119">Carbohydrate metabolism</keyword>
<feature type="binding site" evidence="12">
    <location>
        <begin position="253"/>
        <end position="254"/>
    </location>
    <ligand>
        <name>ATP</name>
        <dbReference type="ChEBI" id="CHEBI:30616"/>
    </ligand>
</feature>
<comment type="caution">
    <text evidence="14">The sequence shown here is derived from an EMBL/GenBank/DDBJ whole genome shotgun (WGS) entry which is preliminary data.</text>
</comment>
<comment type="caution">
    <text evidence="12">Lacks conserved residue(s) required for the propagation of feature annotation.</text>
</comment>
<feature type="binding site" evidence="12">
    <location>
        <begin position="221"/>
        <end position="226"/>
    </location>
    <ligand>
        <name>ATP</name>
        <dbReference type="ChEBI" id="CHEBI:30616"/>
    </ligand>
</feature>
<protein>
    <recommendedName>
        <fullName evidence="3 12">Ribokinase</fullName>
        <shortName evidence="12">RK</shortName>
        <ecNumber evidence="2 12">2.7.1.15</ecNumber>
    </recommendedName>
</protein>